<dbReference type="Proteomes" id="UP000807371">
    <property type="component" value="Unassembled WGS sequence"/>
</dbReference>
<name>A0ABS0NND9_9ACTN</name>
<dbReference type="PANTHER" id="PTHR43798:SF33">
    <property type="entry name" value="HYDROLASE, PUTATIVE (AFU_ORTHOLOGUE AFUA_2G14860)-RELATED"/>
    <property type="match status" value="1"/>
</dbReference>
<dbReference type="InterPro" id="IPR029058">
    <property type="entry name" value="AB_hydrolase_fold"/>
</dbReference>
<keyword evidence="3" id="KW-1185">Reference proteome</keyword>
<evidence type="ECO:0000313" key="2">
    <source>
        <dbReference type="EMBL" id="MBH5336719.1"/>
    </source>
</evidence>
<sequence>MPYYTSYDAARLSFRVLPARDGDGRSRPPLVCLAGGPGRDAAYLGDLGGLDAHRDLIAPDSRGTGDSPTADPQHYAFPRLAEDLEALRAHLELERLVLLAHGAAATTAQAYAAAHPERTARLVLVCPDARLQGERTGDAWEIFRSRADEPWWPEADRAARRLAERHEPEEVRALLAATAPAAYDRWEEPQRAHAADEAGQSHPVPRAGFWQGVDEAARRAVLARLAELPGPVLVVSGDRDAVAGVRAGELVAASVPDGRHHTLPGAGHYPWVDRPAEFRTVVEEFLGG</sequence>
<dbReference type="GO" id="GO:0016787">
    <property type="term" value="F:hydrolase activity"/>
    <property type="evidence" value="ECO:0007669"/>
    <property type="project" value="UniProtKB-KW"/>
</dbReference>
<protein>
    <submittedName>
        <fullName evidence="2">Alpha/beta hydrolase</fullName>
    </submittedName>
</protein>
<dbReference type="RefSeq" id="WP_197990092.1">
    <property type="nucleotide sequence ID" value="NZ_JACYXC010000001.1"/>
</dbReference>
<organism evidence="2 3">
    <name type="scientific">Streptomyces pactum</name>
    <dbReference type="NCBI Taxonomy" id="68249"/>
    <lineage>
        <taxon>Bacteria</taxon>
        <taxon>Bacillati</taxon>
        <taxon>Actinomycetota</taxon>
        <taxon>Actinomycetes</taxon>
        <taxon>Kitasatosporales</taxon>
        <taxon>Streptomycetaceae</taxon>
        <taxon>Streptomyces</taxon>
    </lineage>
</organism>
<dbReference type="PANTHER" id="PTHR43798">
    <property type="entry name" value="MONOACYLGLYCEROL LIPASE"/>
    <property type="match status" value="1"/>
</dbReference>
<accession>A0ABS0NND9</accession>
<keyword evidence="2" id="KW-0378">Hydrolase</keyword>
<evidence type="ECO:0000259" key="1">
    <source>
        <dbReference type="Pfam" id="PF00561"/>
    </source>
</evidence>
<dbReference type="EMBL" id="JACYXC010000001">
    <property type="protein sequence ID" value="MBH5336719.1"/>
    <property type="molecule type" value="Genomic_DNA"/>
</dbReference>
<feature type="domain" description="AB hydrolase-1" evidence="1">
    <location>
        <begin position="28"/>
        <end position="273"/>
    </location>
</feature>
<dbReference type="InterPro" id="IPR000073">
    <property type="entry name" value="AB_hydrolase_1"/>
</dbReference>
<dbReference type="SUPFAM" id="SSF53474">
    <property type="entry name" value="alpha/beta-Hydrolases"/>
    <property type="match status" value="1"/>
</dbReference>
<reference evidence="2 3" key="1">
    <citation type="submission" date="2020-09" db="EMBL/GenBank/DDBJ databases">
        <title>Biosynthesis of the nuclear factor of activated T cells inhibitor NFAT-133 and its congeners in Streptomyces pactum.</title>
        <authorList>
            <person name="Zhou W."/>
            <person name="Posri P."/>
            <person name="Abugrain M.E."/>
            <person name="Weisberg A.J."/>
            <person name="Chang J.H."/>
            <person name="Mahmud T."/>
        </authorList>
    </citation>
    <scope>NUCLEOTIDE SEQUENCE [LARGE SCALE GENOMIC DNA]</scope>
    <source>
        <strain evidence="2 3">ATCC 27456</strain>
    </source>
</reference>
<proteinExistence type="predicted"/>
<evidence type="ECO:0000313" key="3">
    <source>
        <dbReference type="Proteomes" id="UP000807371"/>
    </source>
</evidence>
<dbReference type="Pfam" id="PF00561">
    <property type="entry name" value="Abhydrolase_1"/>
    <property type="match status" value="1"/>
</dbReference>
<dbReference type="Gene3D" id="3.40.50.1820">
    <property type="entry name" value="alpha/beta hydrolase"/>
    <property type="match status" value="1"/>
</dbReference>
<gene>
    <name evidence="2" type="ORF">IHE55_18870</name>
</gene>
<comment type="caution">
    <text evidence="2">The sequence shown here is derived from an EMBL/GenBank/DDBJ whole genome shotgun (WGS) entry which is preliminary data.</text>
</comment>
<dbReference type="InterPro" id="IPR050266">
    <property type="entry name" value="AB_hydrolase_sf"/>
</dbReference>